<keyword evidence="7" id="KW-0378">Hydrolase</keyword>
<keyword evidence="3" id="KW-0106">Calcium</keyword>
<dbReference type="GO" id="GO:0005975">
    <property type="term" value="P:carbohydrate metabolic process"/>
    <property type="evidence" value="ECO:0007669"/>
    <property type="project" value="InterPro"/>
</dbReference>
<evidence type="ECO:0000259" key="6">
    <source>
        <dbReference type="Pfam" id="PF17678"/>
    </source>
</evidence>
<dbReference type="Pfam" id="PF07971">
    <property type="entry name" value="Glyco_hydro_92"/>
    <property type="match status" value="1"/>
</dbReference>
<dbReference type="Pfam" id="PF17678">
    <property type="entry name" value="Glyco_hydro_92N"/>
    <property type="match status" value="1"/>
</dbReference>
<sequence length="737" mass="83213">MKNSLWILLGALLLTACGHSSSDEENADILTYVNPFIGNADNGHTFPGACVPFGLVQASPETGNDSWRYCSGFNFEDDSIMGFAQNHLNGTGCSDLGDVLLFPFSGEVKDGIYKSAYDKTTQSAVPGYYRVKLTDSDIDVEVTATQRTAYYVFTYNSNEPARMLLDMQSGVVWNQEALRTHVLYADMNMPDNWTITGHQEVTNWVRRHYFYVVKFDKPYTVKEVLPAREGEKAKRLVLEFKLKPGESLQTKVALSTVGVEGAQSALLTESPNWDFETVKTESQNLWRKYLSKVTVSGTKEQKTNFYTSLYHLYIQPNNLADIDGKYRGENDSVFVSKSGAYYSTFSLWDTYRAAHPLYTILIPKQVPGMINSLLEYAKVRGHLPVWTLWDKETYCMIANHAVPVIVDAYLKGFKGFSPEDAYNAIKTSLTVSHKKSDWETYDKYGYYPYDIITVESVSRTLESAYDDYCAAQMAKAMGKDEDYEFFMKRASAYKSLFDPETKLMRGKDSKGKWRTPFNPFLLSHAASCGGDYTEGNAWQYTWHVQHDVEGLIDLMGGKESFAIKLDSLFQMDSVAANTGFVSDVSGFIGQYAHGNEPSHHVAYLYNYVDQPWKTQELISEIFERFYQPRPDGLCGNDDCGQMSAWYIFSAMGFYPVDPISGEYVLGAPQVDKVSIQLTEDRTFVVEAKNLSKKNKYVKSVELNGKPVKGLIIKHEDIMSGGTLVFTMTDEPVKRMSE</sequence>
<evidence type="ECO:0000256" key="1">
    <source>
        <dbReference type="ARBA" id="ARBA00001913"/>
    </source>
</evidence>
<dbReference type="RefSeq" id="WP_025277258.1">
    <property type="nucleotide sequence ID" value="NZ_CASDXW010000001.1"/>
</dbReference>
<comment type="subunit">
    <text evidence="2">Monomer.</text>
</comment>
<dbReference type="FunFam" id="3.30.2080.10:FF:000001">
    <property type="entry name" value="Alpha-1,2-mannosidase subfamily"/>
    <property type="match status" value="1"/>
</dbReference>
<evidence type="ECO:0000256" key="4">
    <source>
        <dbReference type="SAM" id="SignalP"/>
    </source>
</evidence>
<dbReference type="PROSITE" id="PS51257">
    <property type="entry name" value="PROKAR_LIPOPROTEIN"/>
    <property type="match status" value="1"/>
</dbReference>
<dbReference type="Gene3D" id="2.70.98.10">
    <property type="match status" value="1"/>
</dbReference>
<dbReference type="InterPro" id="IPR041371">
    <property type="entry name" value="GH92_N"/>
</dbReference>
<comment type="caution">
    <text evidence="7">The sequence shown here is derived from an EMBL/GenBank/DDBJ whole genome shotgun (WGS) entry which is preliminary data.</text>
</comment>
<dbReference type="GO" id="GO:0030246">
    <property type="term" value="F:carbohydrate binding"/>
    <property type="evidence" value="ECO:0007669"/>
    <property type="project" value="InterPro"/>
</dbReference>
<evidence type="ECO:0000313" key="8">
    <source>
        <dbReference type="Proteomes" id="UP000757103"/>
    </source>
</evidence>
<evidence type="ECO:0000313" key="7">
    <source>
        <dbReference type="EMBL" id="HJG88393.1"/>
    </source>
</evidence>
<dbReference type="Proteomes" id="UP000757103">
    <property type="component" value="Unassembled WGS sequence"/>
</dbReference>
<dbReference type="Gene3D" id="3.30.2080.10">
    <property type="entry name" value="GH92 mannosidase domain"/>
    <property type="match status" value="1"/>
</dbReference>
<dbReference type="GO" id="GO:0006516">
    <property type="term" value="P:glycoprotein catabolic process"/>
    <property type="evidence" value="ECO:0007669"/>
    <property type="project" value="TreeGrafter"/>
</dbReference>
<dbReference type="AlphaFoldDB" id="A0A921MPW7"/>
<feature type="signal peptide" evidence="4">
    <location>
        <begin position="1"/>
        <end position="22"/>
    </location>
</feature>
<evidence type="ECO:0000256" key="3">
    <source>
        <dbReference type="ARBA" id="ARBA00022837"/>
    </source>
</evidence>
<dbReference type="InterPro" id="IPR050883">
    <property type="entry name" value="PNGase"/>
</dbReference>
<dbReference type="InterPro" id="IPR014718">
    <property type="entry name" value="GH-type_carb-bd"/>
</dbReference>
<dbReference type="NCBIfam" id="TIGR01180">
    <property type="entry name" value="aman2_put"/>
    <property type="match status" value="1"/>
</dbReference>
<dbReference type="GO" id="GO:0000224">
    <property type="term" value="F:peptide-N4-(N-acetyl-beta-glucosaminyl)asparagine amidase activity"/>
    <property type="evidence" value="ECO:0007669"/>
    <property type="project" value="TreeGrafter"/>
</dbReference>
<evidence type="ECO:0000256" key="2">
    <source>
        <dbReference type="ARBA" id="ARBA00011245"/>
    </source>
</evidence>
<comment type="cofactor">
    <cofactor evidence="1">
        <name>Ca(2+)</name>
        <dbReference type="ChEBI" id="CHEBI:29108"/>
    </cofactor>
</comment>
<protein>
    <submittedName>
        <fullName evidence="7">GH92 family glycosyl hydrolase</fullName>
        <ecNumber evidence="7">3.2.1.-</ecNumber>
    </submittedName>
</protein>
<dbReference type="InterPro" id="IPR008928">
    <property type="entry name" value="6-hairpin_glycosidase_sf"/>
</dbReference>
<keyword evidence="4" id="KW-0732">Signal</keyword>
<name>A0A921MPW7_9BACT</name>
<feature type="domain" description="Glycosyl hydrolase family 92" evidence="5">
    <location>
        <begin position="262"/>
        <end position="728"/>
    </location>
</feature>
<dbReference type="InterPro" id="IPR005887">
    <property type="entry name" value="GH92_a_mannosidase_put"/>
</dbReference>
<evidence type="ECO:0000259" key="5">
    <source>
        <dbReference type="Pfam" id="PF07971"/>
    </source>
</evidence>
<dbReference type="FunFam" id="1.20.1050.60:FF:000001">
    <property type="entry name" value="Putative alpha-1,2-mannosidase"/>
    <property type="match status" value="1"/>
</dbReference>
<dbReference type="Gene3D" id="1.20.1610.10">
    <property type="entry name" value="alpha-1,2-mannosidases domains"/>
    <property type="match status" value="1"/>
</dbReference>
<accession>A0A921MPW7</accession>
<gene>
    <name evidence="7" type="ORF">K8U91_02800</name>
</gene>
<proteinExistence type="predicted"/>
<dbReference type="Gene3D" id="1.20.1050.60">
    <property type="entry name" value="alpha-1,2-mannosidase"/>
    <property type="match status" value="1"/>
</dbReference>
<dbReference type="FunFam" id="1.20.1610.10:FF:000001">
    <property type="entry name" value="Putative alpha-1,2-mannosidase"/>
    <property type="match status" value="1"/>
</dbReference>
<dbReference type="EMBL" id="DYUD01000011">
    <property type="protein sequence ID" value="HJG88393.1"/>
    <property type="molecule type" value="Genomic_DNA"/>
</dbReference>
<dbReference type="SUPFAM" id="SSF48208">
    <property type="entry name" value="Six-hairpin glycosidases"/>
    <property type="match status" value="1"/>
</dbReference>
<reference evidence="7" key="1">
    <citation type="journal article" date="2021" name="PeerJ">
        <title>Extensive microbial diversity within the chicken gut microbiome revealed by metagenomics and culture.</title>
        <authorList>
            <person name="Gilroy R."/>
            <person name="Ravi A."/>
            <person name="Getino M."/>
            <person name="Pursley I."/>
            <person name="Horton D.L."/>
            <person name="Alikhan N.F."/>
            <person name="Baker D."/>
            <person name="Gharbi K."/>
            <person name="Hall N."/>
            <person name="Watson M."/>
            <person name="Adriaenssens E.M."/>
            <person name="Foster-Nyarko E."/>
            <person name="Jarju S."/>
            <person name="Secka A."/>
            <person name="Antonio M."/>
            <person name="Oren A."/>
            <person name="Chaudhuri R.R."/>
            <person name="La Ragione R."/>
            <person name="Hildebrand F."/>
            <person name="Pallen M.J."/>
        </authorList>
    </citation>
    <scope>NUCLEOTIDE SEQUENCE</scope>
    <source>
        <strain evidence="7">CHK121-7720</strain>
    </source>
</reference>
<keyword evidence="7" id="KW-0326">Glycosidase</keyword>
<feature type="domain" description="Glycosyl hydrolase family 92 N-terminal" evidence="6">
    <location>
        <begin position="32"/>
        <end position="255"/>
    </location>
</feature>
<dbReference type="PANTHER" id="PTHR12143">
    <property type="entry name" value="PEPTIDE N-GLYCANASE PNGASE -RELATED"/>
    <property type="match status" value="1"/>
</dbReference>
<dbReference type="GO" id="GO:0016798">
    <property type="term" value="F:hydrolase activity, acting on glycosyl bonds"/>
    <property type="evidence" value="ECO:0007669"/>
    <property type="project" value="UniProtKB-KW"/>
</dbReference>
<feature type="chain" id="PRO_5037035280" evidence="4">
    <location>
        <begin position="23"/>
        <end position="737"/>
    </location>
</feature>
<dbReference type="EC" id="3.2.1.-" evidence="7"/>
<reference evidence="7" key="2">
    <citation type="submission" date="2021-09" db="EMBL/GenBank/DDBJ databases">
        <authorList>
            <person name="Gilroy R."/>
        </authorList>
    </citation>
    <scope>NUCLEOTIDE SEQUENCE</scope>
    <source>
        <strain evidence="7">CHK121-7720</strain>
    </source>
</reference>
<organism evidence="7 8">
    <name type="scientific">Barnesiella viscericola</name>
    <dbReference type="NCBI Taxonomy" id="397865"/>
    <lineage>
        <taxon>Bacteria</taxon>
        <taxon>Pseudomonadati</taxon>
        <taxon>Bacteroidota</taxon>
        <taxon>Bacteroidia</taxon>
        <taxon>Bacteroidales</taxon>
        <taxon>Barnesiellaceae</taxon>
        <taxon>Barnesiella</taxon>
    </lineage>
</organism>
<dbReference type="GO" id="GO:0005829">
    <property type="term" value="C:cytosol"/>
    <property type="evidence" value="ECO:0007669"/>
    <property type="project" value="TreeGrafter"/>
</dbReference>
<dbReference type="GeneID" id="90527893"/>
<dbReference type="PANTHER" id="PTHR12143:SF39">
    <property type="entry name" value="SECRETED PROTEIN"/>
    <property type="match status" value="1"/>
</dbReference>
<dbReference type="InterPro" id="IPR012939">
    <property type="entry name" value="Glyco_hydro_92"/>
</dbReference>